<accession>A0A914YB33</accession>
<keyword evidence="1" id="KW-1185">Reference proteome</keyword>
<organism evidence="1 2">
    <name type="scientific">Panagrolaimus superbus</name>
    <dbReference type="NCBI Taxonomy" id="310955"/>
    <lineage>
        <taxon>Eukaryota</taxon>
        <taxon>Metazoa</taxon>
        <taxon>Ecdysozoa</taxon>
        <taxon>Nematoda</taxon>
        <taxon>Chromadorea</taxon>
        <taxon>Rhabditida</taxon>
        <taxon>Tylenchina</taxon>
        <taxon>Panagrolaimomorpha</taxon>
        <taxon>Panagrolaimoidea</taxon>
        <taxon>Panagrolaimidae</taxon>
        <taxon>Panagrolaimus</taxon>
    </lineage>
</organism>
<protein>
    <submittedName>
        <fullName evidence="2">Uncharacterized protein</fullName>
    </submittedName>
</protein>
<dbReference type="InterPro" id="IPR017850">
    <property type="entry name" value="Alkaline_phosphatase_core_sf"/>
</dbReference>
<dbReference type="InterPro" id="IPR002591">
    <property type="entry name" value="Phosphodiest/P_Trfase"/>
</dbReference>
<dbReference type="Proteomes" id="UP000887577">
    <property type="component" value="Unplaced"/>
</dbReference>
<evidence type="ECO:0000313" key="2">
    <source>
        <dbReference type="WBParaSite" id="PSU_v2.g16498.t1"/>
    </source>
</evidence>
<dbReference type="SUPFAM" id="SSF158622">
    <property type="entry name" value="YheA/YmcA-like"/>
    <property type="match status" value="1"/>
</dbReference>
<evidence type="ECO:0000313" key="1">
    <source>
        <dbReference type="Proteomes" id="UP000887577"/>
    </source>
</evidence>
<dbReference type="AlphaFoldDB" id="A0A914YB33"/>
<dbReference type="Pfam" id="PF01663">
    <property type="entry name" value="Phosphodiest"/>
    <property type="match status" value="1"/>
</dbReference>
<reference evidence="2" key="1">
    <citation type="submission" date="2022-11" db="UniProtKB">
        <authorList>
            <consortium name="WormBaseParasite"/>
        </authorList>
    </citation>
    <scope>IDENTIFICATION</scope>
</reference>
<dbReference type="InterPro" id="IPR023378">
    <property type="entry name" value="YheA/YmcA-like_dom_sf"/>
</dbReference>
<name>A0A914YB33_9BILA</name>
<dbReference type="Gene3D" id="3.40.720.10">
    <property type="entry name" value="Alkaline Phosphatase, subunit A"/>
    <property type="match status" value="1"/>
</dbReference>
<sequence>MYNEDLDIYFERDEGMNDTHHSWWDSLPDPLWYTVGKASIDVHCYWFATCHRAHRDLVVQVPKTRRHNFKDTDNLDIFPHLPRMMKHIKKYQPYRQQLVLLRYNGVANALRMFGEENDAINEALSNADVLIRKIQEEMDSNELFETTNLMIYQKLNMLLIPCH</sequence>
<dbReference type="WBParaSite" id="PSU_v2.g16498.t1">
    <property type="protein sequence ID" value="PSU_v2.g16498.t1"/>
    <property type="gene ID" value="PSU_v2.g16498"/>
</dbReference>
<proteinExistence type="predicted"/>